<dbReference type="InterPro" id="IPR006035">
    <property type="entry name" value="Ureohydrolase"/>
</dbReference>
<evidence type="ECO:0000313" key="5">
    <source>
        <dbReference type="EMBL" id="MFD0782009.1"/>
    </source>
</evidence>
<dbReference type="PANTHER" id="PTHR43782:SF3">
    <property type="entry name" value="ARGINASE"/>
    <property type="match status" value="1"/>
</dbReference>
<evidence type="ECO:0000256" key="1">
    <source>
        <dbReference type="ARBA" id="ARBA00022723"/>
    </source>
</evidence>
<keyword evidence="2 5" id="KW-0378">Hydrolase</keyword>
<evidence type="ECO:0000313" key="6">
    <source>
        <dbReference type="Proteomes" id="UP001597042"/>
    </source>
</evidence>
<proteinExistence type="inferred from homology"/>
<organism evidence="5 6">
    <name type="scientific">Microbacterium koreense</name>
    <dbReference type="NCBI Taxonomy" id="323761"/>
    <lineage>
        <taxon>Bacteria</taxon>
        <taxon>Bacillati</taxon>
        <taxon>Actinomycetota</taxon>
        <taxon>Actinomycetes</taxon>
        <taxon>Micrococcales</taxon>
        <taxon>Microbacteriaceae</taxon>
        <taxon>Microbacterium</taxon>
    </lineage>
</organism>
<dbReference type="SUPFAM" id="SSF52768">
    <property type="entry name" value="Arginase/deacetylase"/>
    <property type="match status" value="1"/>
</dbReference>
<keyword evidence="1" id="KW-0479">Metal-binding</keyword>
<dbReference type="RefSeq" id="WP_378753143.1">
    <property type="nucleotide sequence ID" value="NZ_JBHSSV010000013.1"/>
</dbReference>
<gene>
    <name evidence="5" type="ORF">ACFQZV_11970</name>
</gene>
<dbReference type="PANTHER" id="PTHR43782">
    <property type="entry name" value="ARGINASE"/>
    <property type="match status" value="1"/>
</dbReference>
<keyword evidence="6" id="KW-1185">Reference proteome</keyword>
<dbReference type="Pfam" id="PF00491">
    <property type="entry name" value="Arginase"/>
    <property type="match status" value="1"/>
</dbReference>
<protein>
    <submittedName>
        <fullName evidence="5">Arginase family protein</fullName>
        <ecNumber evidence="5">3.5.3.-</ecNumber>
    </submittedName>
</protein>
<dbReference type="PRINTS" id="PR00116">
    <property type="entry name" value="ARGINASE"/>
</dbReference>
<dbReference type="EC" id="3.5.3.-" evidence="5"/>
<name>A0ABW2ZUJ1_9MICO</name>
<evidence type="ECO:0000256" key="2">
    <source>
        <dbReference type="ARBA" id="ARBA00022801"/>
    </source>
</evidence>
<dbReference type="InterPro" id="IPR023696">
    <property type="entry name" value="Ureohydrolase_dom_sf"/>
</dbReference>
<evidence type="ECO:0000256" key="3">
    <source>
        <dbReference type="ARBA" id="ARBA00023211"/>
    </source>
</evidence>
<sequence length="273" mass="27634">MTHYLVVPQWQGSPSARAMQLIDGAEAIAGDLPRAATTILDVPAEAGDALGTSVHRLSSLQRVREQMLAALEHHAEPVLTIGGDGGVALTAIEHAIARHPGLAVVWLNAHPALNDPESTPSGAFAGMALRAALGDGVSGLSLAAGTLTSERTVIAGARAFDEAELDLISRNDIRSISVDDLRDPQSLAEAVTSTGAAAVYAHVGLDVLDPAELAGTAHPEPFGATVADVTAALGALRATVPLVGASLTGYSPASPSAANDDLGPILRLIGALA</sequence>
<dbReference type="EMBL" id="JBHTIM010000001">
    <property type="protein sequence ID" value="MFD0782009.1"/>
    <property type="molecule type" value="Genomic_DNA"/>
</dbReference>
<dbReference type="PROSITE" id="PS51409">
    <property type="entry name" value="ARGINASE_2"/>
    <property type="match status" value="1"/>
</dbReference>
<comment type="similarity">
    <text evidence="4">Belongs to the arginase family.</text>
</comment>
<comment type="caution">
    <text evidence="5">The sequence shown here is derived from an EMBL/GenBank/DDBJ whole genome shotgun (WGS) entry which is preliminary data.</text>
</comment>
<keyword evidence="3" id="KW-0464">Manganese</keyword>
<dbReference type="Proteomes" id="UP001597042">
    <property type="component" value="Unassembled WGS sequence"/>
</dbReference>
<dbReference type="GO" id="GO:0016787">
    <property type="term" value="F:hydrolase activity"/>
    <property type="evidence" value="ECO:0007669"/>
    <property type="project" value="UniProtKB-KW"/>
</dbReference>
<dbReference type="Gene3D" id="3.40.800.10">
    <property type="entry name" value="Ureohydrolase domain"/>
    <property type="match status" value="1"/>
</dbReference>
<dbReference type="CDD" id="cd09999">
    <property type="entry name" value="Arginase-like_1"/>
    <property type="match status" value="1"/>
</dbReference>
<accession>A0ABW2ZUJ1</accession>
<evidence type="ECO:0000256" key="4">
    <source>
        <dbReference type="PROSITE-ProRule" id="PRU00742"/>
    </source>
</evidence>
<reference evidence="6" key="1">
    <citation type="journal article" date="2019" name="Int. J. Syst. Evol. Microbiol.">
        <title>The Global Catalogue of Microorganisms (GCM) 10K type strain sequencing project: providing services to taxonomists for standard genome sequencing and annotation.</title>
        <authorList>
            <consortium name="The Broad Institute Genomics Platform"/>
            <consortium name="The Broad Institute Genome Sequencing Center for Infectious Disease"/>
            <person name="Wu L."/>
            <person name="Ma J."/>
        </authorList>
    </citation>
    <scope>NUCLEOTIDE SEQUENCE [LARGE SCALE GENOMIC DNA]</scope>
    <source>
        <strain evidence="6">CCUG 50754</strain>
    </source>
</reference>